<gene>
    <name evidence="2" type="ORF">LTR05_008656</name>
</gene>
<evidence type="ECO:0008006" key="4">
    <source>
        <dbReference type="Google" id="ProtNLM"/>
    </source>
</evidence>
<dbReference type="InterPro" id="IPR052998">
    <property type="entry name" value="Hetero-Diels-Alderase-like"/>
</dbReference>
<dbReference type="InterPro" id="IPR011042">
    <property type="entry name" value="6-blade_b-propeller_TolB-like"/>
</dbReference>
<sequence>MQLTNFLSAAALAATTFAQQYPIQPVYQFANSFSGLGYVNIENVAVRSTNNQLLLNFATGAIMAQINPDAANPQPEVLVNISSLYQGAPGSLTGIAEVSKDVYIVGAGRFQFGPQVPGGVAGVPGSFQIWSVDLNGPRAVANQVVAIPEANLLNGVAAVPTAPGVVLVADSALGSIFRVDTHAKTYERILSLDVFLPGGGNNFGINGIHLQGGNLYFTNSAQGIFGRVPFGPRGYPGGPAVRIASAPNGTYFDDFALTKNGDAYIATQENAISYVAAGSSQAQIIAGGGNSTTLAGPTSCVLRNGELFVVTAGVGGGPMGPVSGGVFKIAVGAAKKMAKRWFA</sequence>
<dbReference type="EMBL" id="JAVRRJ010000015">
    <property type="protein sequence ID" value="KAK5080407.1"/>
    <property type="molecule type" value="Genomic_DNA"/>
</dbReference>
<keyword evidence="1" id="KW-0732">Signal</keyword>
<keyword evidence="3" id="KW-1185">Reference proteome</keyword>
<reference evidence="2 3" key="1">
    <citation type="submission" date="2023-08" db="EMBL/GenBank/DDBJ databases">
        <title>Black Yeasts Isolated from many extreme environments.</title>
        <authorList>
            <person name="Coleine C."/>
            <person name="Stajich J.E."/>
            <person name="Selbmann L."/>
        </authorList>
    </citation>
    <scope>NUCLEOTIDE SEQUENCE [LARGE SCALE GENOMIC DNA]</scope>
    <source>
        <strain evidence="2 3">CCFEE 5910</strain>
    </source>
</reference>
<proteinExistence type="predicted"/>
<dbReference type="AlphaFoldDB" id="A0AAN7PJU8"/>
<dbReference type="Gene3D" id="2.120.10.30">
    <property type="entry name" value="TolB, C-terminal domain"/>
    <property type="match status" value="1"/>
</dbReference>
<evidence type="ECO:0000313" key="3">
    <source>
        <dbReference type="Proteomes" id="UP001309876"/>
    </source>
</evidence>
<evidence type="ECO:0000313" key="2">
    <source>
        <dbReference type="EMBL" id="KAK5080407.1"/>
    </source>
</evidence>
<comment type="caution">
    <text evidence="2">The sequence shown here is derived from an EMBL/GenBank/DDBJ whole genome shotgun (WGS) entry which is preliminary data.</text>
</comment>
<organism evidence="2 3">
    <name type="scientific">Lithohypha guttulata</name>
    <dbReference type="NCBI Taxonomy" id="1690604"/>
    <lineage>
        <taxon>Eukaryota</taxon>
        <taxon>Fungi</taxon>
        <taxon>Dikarya</taxon>
        <taxon>Ascomycota</taxon>
        <taxon>Pezizomycotina</taxon>
        <taxon>Eurotiomycetes</taxon>
        <taxon>Chaetothyriomycetidae</taxon>
        <taxon>Chaetothyriales</taxon>
        <taxon>Trichomeriaceae</taxon>
        <taxon>Lithohypha</taxon>
    </lineage>
</organism>
<feature type="signal peptide" evidence="1">
    <location>
        <begin position="1"/>
        <end position="18"/>
    </location>
</feature>
<accession>A0AAN7PJU8</accession>
<dbReference type="Proteomes" id="UP001309876">
    <property type="component" value="Unassembled WGS sequence"/>
</dbReference>
<dbReference type="PANTHER" id="PTHR42060:SF1">
    <property type="entry name" value="NHL REPEAT-CONTAINING PROTEIN"/>
    <property type="match status" value="1"/>
</dbReference>
<name>A0AAN7PJU8_9EURO</name>
<evidence type="ECO:0000256" key="1">
    <source>
        <dbReference type="SAM" id="SignalP"/>
    </source>
</evidence>
<dbReference type="SUPFAM" id="SSF63829">
    <property type="entry name" value="Calcium-dependent phosphotriesterase"/>
    <property type="match status" value="1"/>
</dbReference>
<protein>
    <recommendedName>
        <fullName evidence="4">SMP-30/Gluconolactonase/LRE-like region domain-containing protein</fullName>
    </recommendedName>
</protein>
<feature type="chain" id="PRO_5042971922" description="SMP-30/Gluconolactonase/LRE-like region domain-containing protein" evidence="1">
    <location>
        <begin position="19"/>
        <end position="343"/>
    </location>
</feature>
<dbReference type="PANTHER" id="PTHR42060">
    <property type="entry name" value="NHL REPEAT-CONTAINING PROTEIN-RELATED"/>
    <property type="match status" value="1"/>
</dbReference>